<reference evidence="1 2" key="3">
    <citation type="journal article" date="2013" name="Rice">
        <title>Improvement of the Oryza sativa Nipponbare reference genome using next generation sequence and optical map data.</title>
        <authorList>
            <person name="Kawahara Y."/>
            <person name="de la Bastide M."/>
            <person name="Hamilton J.P."/>
            <person name="Kanamori H."/>
            <person name="McCombie W.R."/>
            <person name="Ouyang S."/>
            <person name="Schwartz D.C."/>
            <person name="Tanaka T."/>
            <person name="Wu J."/>
            <person name="Zhou S."/>
            <person name="Childs K.L."/>
            <person name="Davidson R.M."/>
            <person name="Lin H."/>
            <person name="Quesada-Ocampo L."/>
            <person name="Vaillancourt B."/>
            <person name="Sakai H."/>
            <person name="Lee S.S."/>
            <person name="Kim J."/>
            <person name="Numa H."/>
            <person name="Itoh T."/>
            <person name="Buell C.R."/>
            <person name="Matsumoto T."/>
        </authorList>
    </citation>
    <scope>NUCLEOTIDE SEQUENCE [LARGE SCALE GENOMIC DNA]</scope>
    <source>
        <strain evidence="2">cv. Nipponbare</strain>
    </source>
</reference>
<dbReference type="EMBL" id="AP014961">
    <property type="protein sequence ID" value="BAS92771.1"/>
    <property type="molecule type" value="Genomic_DNA"/>
</dbReference>
<dbReference type="Gramene" id="Os05t0208050-00">
    <property type="protein sequence ID" value="Os05t0208050-00"/>
    <property type="gene ID" value="Os05g0208050"/>
</dbReference>
<dbReference type="InParanoid" id="A0A0P0WJ62"/>
<evidence type="ECO:0000313" key="2">
    <source>
        <dbReference type="Proteomes" id="UP000059680"/>
    </source>
</evidence>
<reference evidence="2" key="1">
    <citation type="journal article" date="2005" name="Nature">
        <title>The map-based sequence of the rice genome.</title>
        <authorList>
            <consortium name="International rice genome sequencing project (IRGSP)"/>
            <person name="Matsumoto T."/>
            <person name="Wu J."/>
            <person name="Kanamori H."/>
            <person name="Katayose Y."/>
            <person name="Fujisawa M."/>
            <person name="Namiki N."/>
            <person name="Mizuno H."/>
            <person name="Yamamoto K."/>
            <person name="Antonio B.A."/>
            <person name="Baba T."/>
            <person name="Sakata K."/>
            <person name="Nagamura Y."/>
            <person name="Aoki H."/>
            <person name="Arikawa K."/>
            <person name="Arita K."/>
            <person name="Bito T."/>
            <person name="Chiden Y."/>
            <person name="Fujitsuka N."/>
            <person name="Fukunaka R."/>
            <person name="Hamada M."/>
            <person name="Harada C."/>
            <person name="Hayashi A."/>
            <person name="Hijishita S."/>
            <person name="Honda M."/>
            <person name="Hosokawa S."/>
            <person name="Ichikawa Y."/>
            <person name="Idonuma A."/>
            <person name="Iijima M."/>
            <person name="Ikeda M."/>
            <person name="Ikeno M."/>
            <person name="Ito K."/>
            <person name="Ito S."/>
            <person name="Ito T."/>
            <person name="Ito Y."/>
            <person name="Ito Y."/>
            <person name="Iwabuchi A."/>
            <person name="Kamiya K."/>
            <person name="Karasawa W."/>
            <person name="Kurita K."/>
            <person name="Katagiri S."/>
            <person name="Kikuta A."/>
            <person name="Kobayashi H."/>
            <person name="Kobayashi N."/>
            <person name="Machita K."/>
            <person name="Maehara T."/>
            <person name="Masukawa M."/>
            <person name="Mizubayashi T."/>
            <person name="Mukai Y."/>
            <person name="Nagasaki H."/>
            <person name="Nagata Y."/>
            <person name="Naito S."/>
            <person name="Nakashima M."/>
            <person name="Nakama Y."/>
            <person name="Nakamichi Y."/>
            <person name="Nakamura M."/>
            <person name="Meguro A."/>
            <person name="Negishi M."/>
            <person name="Ohta I."/>
            <person name="Ohta T."/>
            <person name="Okamoto M."/>
            <person name="Ono N."/>
            <person name="Saji S."/>
            <person name="Sakaguchi M."/>
            <person name="Sakai K."/>
            <person name="Shibata M."/>
            <person name="Shimokawa T."/>
            <person name="Song J."/>
            <person name="Takazaki Y."/>
            <person name="Terasawa K."/>
            <person name="Tsugane M."/>
            <person name="Tsuji K."/>
            <person name="Ueda S."/>
            <person name="Waki K."/>
            <person name="Yamagata H."/>
            <person name="Yamamoto M."/>
            <person name="Yamamoto S."/>
            <person name="Yamane H."/>
            <person name="Yoshiki S."/>
            <person name="Yoshihara R."/>
            <person name="Yukawa K."/>
            <person name="Zhong H."/>
            <person name="Yano M."/>
            <person name="Yuan Q."/>
            <person name="Ouyang S."/>
            <person name="Liu J."/>
            <person name="Jones K.M."/>
            <person name="Gansberger K."/>
            <person name="Moffat K."/>
            <person name="Hill J."/>
            <person name="Bera J."/>
            <person name="Fadrosh D."/>
            <person name="Jin S."/>
            <person name="Johri S."/>
            <person name="Kim M."/>
            <person name="Overton L."/>
            <person name="Reardon M."/>
            <person name="Tsitrin T."/>
            <person name="Vuong H."/>
            <person name="Weaver B."/>
            <person name="Ciecko A."/>
            <person name="Tallon L."/>
            <person name="Jackson J."/>
            <person name="Pai G."/>
            <person name="Aken S.V."/>
            <person name="Utterback T."/>
            <person name="Reidmuller S."/>
            <person name="Feldblyum T."/>
            <person name="Hsiao J."/>
            <person name="Zismann V."/>
            <person name="Iobst S."/>
            <person name="de Vazeille A.R."/>
            <person name="Buell C.R."/>
            <person name="Ying K."/>
            <person name="Li Y."/>
            <person name="Lu T."/>
            <person name="Huang Y."/>
            <person name="Zhao Q."/>
            <person name="Feng Q."/>
            <person name="Zhang L."/>
            <person name="Zhu J."/>
            <person name="Weng Q."/>
            <person name="Mu J."/>
            <person name="Lu Y."/>
            <person name="Fan D."/>
            <person name="Liu Y."/>
            <person name="Guan J."/>
            <person name="Zhang Y."/>
            <person name="Yu S."/>
            <person name="Liu X."/>
            <person name="Zhang Y."/>
            <person name="Hong G."/>
            <person name="Han B."/>
            <person name="Choisne N."/>
            <person name="Demange N."/>
            <person name="Orjeda G."/>
            <person name="Samain S."/>
            <person name="Cattolico L."/>
            <person name="Pelletier E."/>
            <person name="Couloux A."/>
            <person name="Segurens B."/>
            <person name="Wincker P."/>
            <person name="D'Hont A."/>
            <person name="Scarpelli C."/>
            <person name="Weissenbach J."/>
            <person name="Salanoubat M."/>
            <person name="Quetier F."/>
            <person name="Yu Y."/>
            <person name="Kim H.R."/>
            <person name="Rambo T."/>
            <person name="Currie J."/>
            <person name="Collura K."/>
            <person name="Luo M."/>
            <person name="Yang T."/>
            <person name="Ammiraju J.S.S."/>
            <person name="Engler F."/>
            <person name="Soderlund C."/>
            <person name="Wing R.A."/>
            <person name="Palmer L.E."/>
            <person name="de la Bastide M."/>
            <person name="Spiegel L."/>
            <person name="Nascimento L."/>
            <person name="Zutavern T."/>
            <person name="O'Shaughnessy A."/>
            <person name="Dike S."/>
            <person name="Dedhia N."/>
            <person name="Preston R."/>
            <person name="Balija V."/>
            <person name="McCombie W.R."/>
            <person name="Chow T."/>
            <person name="Chen H."/>
            <person name="Chung M."/>
            <person name="Chen C."/>
            <person name="Shaw J."/>
            <person name="Wu H."/>
            <person name="Hsiao K."/>
            <person name="Chao Y."/>
            <person name="Chu M."/>
            <person name="Cheng C."/>
            <person name="Hour A."/>
            <person name="Lee P."/>
            <person name="Lin S."/>
            <person name="Lin Y."/>
            <person name="Liou J."/>
            <person name="Liu S."/>
            <person name="Hsing Y."/>
            <person name="Raghuvanshi S."/>
            <person name="Mohanty A."/>
            <person name="Bharti A.K."/>
            <person name="Gaur A."/>
            <person name="Gupta V."/>
            <person name="Kumar D."/>
            <person name="Ravi V."/>
            <person name="Vij S."/>
            <person name="Kapur A."/>
            <person name="Khurana P."/>
            <person name="Khurana P."/>
            <person name="Khurana J.P."/>
            <person name="Tyagi A.K."/>
            <person name="Gaikwad K."/>
            <person name="Singh A."/>
            <person name="Dalal V."/>
            <person name="Srivastava S."/>
            <person name="Dixit A."/>
            <person name="Pal A.K."/>
            <person name="Ghazi I.A."/>
            <person name="Yadav M."/>
            <person name="Pandit A."/>
            <person name="Bhargava A."/>
            <person name="Sureshbabu K."/>
            <person name="Batra K."/>
            <person name="Sharma T.R."/>
            <person name="Mohapatra T."/>
            <person name="Singh N.K."/>
            <person name="Messing J."/>
            <person name="Nelson A.B."/>
            <person name="Fuks G."/>
            <person name="Kavchok S."/>
            <person name="Keizer G."/>
            <person name="Linton E."/>
            <person name="Llaca V."/>
            <person name="Song R."/>
            <person name="Tanyolac B."/>
            <person name="Young S."/>
            <person name="Ho-Il K."/>
            <person name="Hahn J.H."/>
            <person name="Sangsakoo G."/>
            <person name="Vanavichit A."/>
            <person name="de Mattos Luiz.A.T."/>
            <person name="Zimmer P.D."/>
            <person name="Malone G."/>
            <person name="Dellagostin O."/>
            <person name="de Oliveira A.C."/>
            <person name="Bevan M."/>
            <person name="Bancroft I."/>
            <person name="Minx P."/>
            <person name="Cordum H."/>
            <person name="Wilson R."/>
            <person name="Cheng Z."/>
            <person name="Jin W."/>
            <person name="Jiang J."/>
            <person name="Leong S.A."/>
            <person name="Iwama H."/>
            <person name="Gojobori T."/>
            <person name="Itoh T."/>
            <person name="Niimura Y."/>
            <person name="Fujii Y."/>
            <person name="Habara T."/>
            <person name="Sakai H."/>
            <person name="Sato Y."/>
            <person name="Wilson G."/>
            <person name="Kumar K."/>
            <person name="McCouch S."/>
            <person name="Juretic N."/>
            <person name="Hoen D."/>
            <person name="Wright S."/>
            <person name="Bruskiewich R."/>
            <person name="Bureau T."/>
            <person name="Miyao A."/>
            <person name="Hirochika H."/>
            <person name="Nishikawa T."/>
            <person name="Kadowaki K."/>
            <person name="Sugiura M."/>
            <person name="Burr B."/>
            <person name="Sasaki T."/>
        </authorList>
    </citation>
    <scope>NUCLEOTIDE SEQUENCE [LARGE SCALE GENOMIC DNA]</scope>
    <source>
        <strain evidence="2">cv. Nipponbare</strain>
    </source>
</reference>
<name>A0A0P0WJ62_ORYSJ</name>
<evidence type="ECO:0000313" key="1">
    <source>
        <dbReference type="EMBL" id="BAS92771.1"/>
    </source>
</evidence>
<protein>
    <submittedName>
        <fullName evidence="1">Os05g0208050 protein</fullName>
    </submittedName>
</protein>
<dbReference type="PaxDb" id="39947-A0A0P0WJ62"/>
<sequence length="169" mass="19203">MITPHINLQLKTLYSNLLLELLDLIQEYPCHHHMGSNPDTVHREASVELEWATALEGLHGTVQRTGVRVLPTGIRLHLLDLCLHIVKRQTAGRCKEPRNSTGSCKRSCNISYENFVLSIEEGQQACAYINLIVMCNIERSYFTQLQQILNACKAKAMHHNKIGENFLQV</sequence>
<accession>A0A0P0WJ62</accession>
<gene>
    <name evidence="1" type="ordered locus">Os05g0208050</name>
    <name evidence="1" type="ORF">OSNPB_050208050</name>
</gene>
<keyword evidence="2" id="KW-1185">Reference proteome</keyword>
<proteinExistence type="predicted"/>
<dbReference type="AlphaFoldDB" id="A0A0P0WJ62"/>
<organism evidence="1 2">
    <name type="scientific">Oryza sativa subsp. japonica</name>
    <name type="common">Rice</name>
    <dbReference type="NCBI Taxonomy" id="39947"/>
    <lineage>
        <taxon>Eukaryota</taxon>
        <taxon>Viridiplantae</taxon>
        <taxon>Streptophyta</taxon>
        <taxon>Embryophyta</taxon>
        <taxon>Tracheophyta</taxon>
        <taxon>Spermatophyta</taxon>
        <taxon>Magnoliopsida</taxon>
        <taxon>Liliopsida</taxon>
        <taxon>Poales</taxon>
        <taxon>Poaceae</taxon>
        <taxon>BOP clade</taxon>
        <taxon>Oryzoideae</taxon>
        <taxon>Oryzeae</taxon>
        <taxon>Oryzinae</taxon>
        <taxon>Oryza</taxon>
        <taxon>Oryza sativa</taxon>
    </lineage>
</organism>
<dbReference type="Proteomes" id="UP000059680">
    <property type="component" value="Chromosome 5"/>
</dbReference>
<reference evidence="1 2" key="2">
    <citation type="journal article" date="2013" name="Plant Cell Physiol.">
        <title>Rice Annotation Project Database (RAP-DB): an integrative and interactive database for rice genomics.</title>
        <authorList>
            <person name="Sakai H."/>
            <person name="Lee S.S."/>
            <person name="Tanaka T."/>
            <person name="Numa H."/>
            <person name="Kim J."/>
            <person name="Kawahara Y."/>
            <person name="Wakimoto H."/>
            <person name="Yang C.C."/>
            <person name="Iwamoto M."/>
            <person name="Abe T."/>
            <person name="Yamada Y."/>
            <person name="Muto A."/>
            <person name="Inokuchi H."/>
            <person name="Ikemura T."/>
            <person name="Matsumoto T."/>
            <person name="Sasaki T."/>
            <person name="Itoh T."/>
        </authorList>
    </citation>
    <scope>NUCLEOTIDE SEQUENCE [LARGE SCALE GENOMIC DNA]</scope>
    <source>
        <strain evidence="2">cv. Nipponbare</strain>
    </source>
</reference>